<protein>
    <submittedName>
        <fullName evidence="7">Neutral zinc metallopeptidase</fullName>
    </submittedName>
</protein>
<comment type="subcellular location">
    <subcellularLocation>
        <location evidence="1">Membrane</location>
        <topology evidence="1">Single-pass membrane protein</topology>
    </subcellularLocation>
</comment>
<evidence type="ECO:0000256" key="4">
    <source>
        <dbReference type="ARBA" id="ARBA00023136"/>
    </source>
</evidence>
<organism evidence="7 8">
    <name type="scientific">Nocardiopsis codii</name>
    <dbReference type="NCBI Taxonomy" id="3065942"/>
    <lineage>
        <taxon>Bacteria</taxon>
        <taxon>Bacillati</taxon>
        <taxon>Actinomycetota</taxon>
        <taxon>Actinomycetes</taxon>
        <taxon>Streptosporangiales</taxon>
        <taxon>Nocardiopsidaceae</taxon>
        <taxon>Nocardiopsis</taxon>
    </lineage>
</organism>
<dbReference type="PANTHER" id="PTHR30168:SF0">
    <property type="entry name" value="INNER MEMBRANE PROTEIN"/>
    <property type="match status" value="1"/>
</dbReference>
<dbReference type="InterPro" id="IPR007343">
    <property type="entry name" value="Uncharacterised_pept_Zn_put"/>
</dbReference>
<feature type="compositionally biased region" description="Polar residues" evidence="5">
    <location>
        <begin position="305"/>
        <end position="316"/>
    </location>
</feature>
<dbReference type="PANTHER" id="PTHR30168">
    <property type="entry name" value="PUTATIVE MEMBRANE PROTEIN YPFJ"/>
    <property type="match status" value="1"/>
</dbReference>
<evidence type="ECO:0000256" key="2">
    <source>
        <dbReference type="ARBA" id="ARBA00022692"/>
    </source>
</evidence>
<gene>
    <name evidence="7" type="ORF">Q8791_19270</name>
</gene>
<evidence type="ECO:0000256" key="6">
    <source>
        <dbReference type="SAM" id="Phobius"/>
    </source>
</evidence>
<feature type="region of interest" description="Disordered" evidence="5">
    <location>
        <begin position="46"/>
        <end position="100"/>
    </location>
</feature>
<sequence length="337" mass="36826">MYTGFGDSPRSAAPGQARRADRRALGLVTALVVVLLALALLSWTTVSEEDPGPGPVSDGGPAEAVPDTEFDDKPGQSPSGDDADLDPSDPLRQPDRPSGHEALVANPLYETGRLSPRPCPAPELDVDETESMKEFLDAVADCLDDAWATQFARAGIPFTPPERVFWDEPGVSPCRPYPSEAGAFYCRASTSIYIGTADVVEKWNGASRAVVYASLLAHEYGHHVQGESGLLEYYHEQRQLEDHYLERNAWTRRSELQANCLSGAFLGSVQVSFPLERDDLDAVLTDARATADREDGDEEERTHGSADNSVHWTSRGWEQQTPAACNTWELDDDTLVH</sequence>
<keyword evidence="8" id="KW-1185">Reference proteome</keyword>
<keyword evidence="2 6" id="KW-0812">Transmembrane</keyword>
<keyword evidence="4 6" id="KW-0472">Membrane</keyword>
<name>A0ABU7KAX7_9ACTN</name>
<keyword evidence="3 6" id="KW-1133">Transmembrane helix</keyword>
<dbReference type="RefSeq" id="WP_330093133.1">
    <property type="nucleotide sequence ID" value="NZ_JAUZMY010000019.1"/>
</dbReference>
<feature type="region of interest" description="Disordered" evidence="5">
    <location>
        <begin position="288"/>
        <end position="316"/>
    </location>
</feature>
<dbReference type="Proteomes" id="UP001356095">
    <property type="component" value="Unassembled WGS sequence"/>
</dbReference>
<evidence type="ECO:0000256" key="3">
    <source>
        <dbReference type="ARBA" id="ARBA00022989"/>
    </source>
</evidence>
<dbReference type="Pfam" id="PF04228">
    <property type="entry name" value="Zn_peptidase"/>
    <property type="match status" value="1"/>
</dbReference>
<reference evidence="7 8" key="1">
    <citation type="submission" date="2023-08" db="EMBL/GenBank/DDBJ databases">
        <authorList>
            <person name="Girao M."/>
            <person name="Carvalho M.F."/>
        </authorList>
    </citation>
    <scope>NUCLEOTIDE SEQUENCE [LARGE SCALE GENOMIC DNA]</scope>
    <source>
        <strain evidence="7 8">CT-R113</strain>
    </source>
</reference>
<accession>A0ABU7KAX7</accession>
<feature type="transmembrane region" description="Helical" evidence="6">
    <location>
        <begin position="24"/>
        <end position="43"/>
    </location>
</feature>
<dbReference type="EMBL" id="JAUZMY010000019">
    <property type="protein sequence ID" value="MEE2039362.1"/>
    <property type="molecule type" value="Genomic_DNA"/>
</dbReference>
<evidence type="ECO:0000313" key="8">
    <source>
        <dbReference type="Proteomes" id="UP001356095"/>
    </source>
</evidence>
<evidence type="ECO:0000313" key="7">
    <source>
        <dbReference type="EMBL" id="MEE2039362.1"/>
    </source>
</evidence>
<evidence type="ECO:0000256" key="5">
    <source>
        <dbReference type="SAM" id="MobiDB-lite"/>
    </source>
</evidence>
<evidence type="ECO:0000256" key="1">
    <source>
        <dbReference type="ARBA" id="ARBA00004167"/>
    </source>
</evidence>
<comment type="caution">
    <text evidence="7">The sequence shown here is derived from an EMBL/GenBank/DDBJ whole genome shotgun (WGS) entry which is preliminary data.</text>
</comment>
<proteinExistence type="predicted"/>